<keyword evidence="9" id="KW-1185">Reference proteome</keyword>
<gene>
    <name evidence="8" type="ORF">SAMN06265348_109276</name>
</gene>
<evidence type="ECO:0000256" key="4">
    <source>
        <dbReference type="ARBA" id="ARBA00034320"/>
    </source>
</evidence>
<dbReference type="SUPFAM" id="SSF52540">
    <property type="entry name" value="P-loop containing nucleoside triphosphate hydrolases"/>
    <property type="match status" value="1"/>
</dbReference>
<dbReference type="InterPro" id="IPR011629">
    <property type="entry name" value="CobW-like_C"/>
</dbReference>
<evidence type="ECO:0000313" key="9">
    <source>
        <dbReference type="Proteomes" id="UP000320300"/>
    </source>
</evidence>
<dbReference type="Gene3D" id="3.40.50.300">
    <property type="entry name" value="P-loop containing nucleotide triphosphate hydrolases"/>
    <property type="match status" value="1"/>
</dbReference>
<comment type="function">
    <text evidence="5">Zinc chaperone that directly transfers zinc cofactor to target proteins, thereby activating them. Zinc is transferred from the CXCC motif in the GTPase domain to the zinc binding site in target proteins in a process requiring GTP hydrolysis.</text>
</comment>
<dbReference type="PANTHER" id="PTHR43603:SF1">
    <property type="entry name" value="ZINC-REGULATED GTPASE METALLOPROTEIN ACTIVATOR 1"/>
    <property type="match status" value="1"/>
</dbReference>
<evidence type="ECO:0000313" key="8">
    <source>
        <dbReference type="EMBL" id="SMO88628.1"/>
    </source>
</evidence>
<dbReference type="Pfam" id="PF02492">
    <property type="entry name" value="cobW"/>
    <property type="match status" value="1"/>
</dbReference>
<reference evidence="8 9" key="1">
    <citation type="submission" date="2017-05" db="EMBL/GenBank/DDBJ databases">
        <authorList>
            <person name="Varghese N."/>
            <person name="Submissions S."/>
        </authorList>
    </citation>
    <scope>NUCLEOTIDE SEQUENCE [LARGE SCALE GENOMIC DNA]</scope>
    <source>
        <strain evidence="8 9">DSM 19036</strain>
    </source>
</reference>
<dbReference type="SMART" id="SM00833">
    <property type="entry name" value="CobW_C"/>
    <property type="match status" value="1"/>
</dbReference>
<evidence type="ECO:0000256" key="3">
    <source>
        <dbReference type="ARBA" id="ARBA00023186"/>
    </source>
</evidence>
<dbReference type="InterPro" id="IPR003495">
    <property type="entry name" value="CobW/HypB/UreG_nucleotide-bd"/>
</dbReference>
<evidence type="ECO:0000256" key="1">
    <source>
        <dbReference type="ARBA" id="ARBA00022741"/>
    </source>
</evidence>
<sequence length="426" mass="48516">MQLCCFSCGVNYICNIIALVKYLNQMKKKLLPVTVLSGFLGSGKTTLLNHILHNKQNLKVALIVNDMSEINIDARTVQNGHMLSRTEEKLVEMSNGCICCTLREDLIAEVEKLAKEDRFDYLIIESTGISEPIPVAQTFSYVDETMNIDLSKFSKLDTMVTVVDCFNFRNDFGTKELLLDRDWVNDPADRRTIVNLLTDQIEFANVIILNKTDLISAEDLKLLKAVVRKLNPSARQIESSFSKVDPKEILNTGLFNFEEAAQGAGWIQELNAEHSPETEEYGISSTVFRSPVPFHPQRFWDFLNKEFPPNVIRTKGLFWLAAMPDHALNFSQAGGSLRIENAGVWWASMELSERLAYQDYAENRSQIESRWNSGFGDRLNEMVFIAQDMEKETLHWELSNCLLTAEELVLYKNKQTFVNPFASVII</sequence>
<dbReference type="InterPro" id="IPR027417">
    <property type="entry name" value="P-loop_NTPase"/>
</dbReference>
<dbReference type="Gene3D" id="3.30.1220.10">
    <property type="entry name" value="CobW-like, C-terminal domain"/>
    <property type="match status" value="1"/>
</dbReference>
<evidence type="ECO:0000256" key="6">
    <source>
        <dbReference type="ARBA" id="ARBA00049117"/>
    </source>
</evidence>
<keyword evidence="3" id="KW-0143">Chaperone</keyword>
<keyword evidence="2" id="KW-0378">Hydrolase</keyword>
<dbReference type="CDD" id="cd03112">
    <property type="entry name" value="CobW-like"/>
    <property type="match status" value="1"/>
</dbReference>
<dbReference type="EMBL" id="FXTN01000009">
    <property type="protein sequence ID" value="SMO88628.1"/>
    <property type="molecule type" value="Genomic_DNA"/>
</dbReference>
<dbReference type="Proteomes" id="UP000320300">
    <property type="component" value="Unassembled WGS sequence"/>
</dbReference>
<comment type="similarity">
    <text evidence="4">Belongs to the SIMIBI class G3E GTPase family. ZNG1 subfamily.</text>
</comment>
<dbReference type="Pfam" id="PF07683">
    <property type="entry name" value="CobW_C"/>
    <property type="match status" value="1"/>
</dbReference>
<evidence type="ECO:0000259" key="7">
    <source>
        <dbReference type="SMART" id="SM00833"/>
    </source>
</evidence>
<comment type="catalytic activity">
    <reaction evidence="6">
        <text>GTP + H2O = GDP + phosphate + H(+)</text>
        <dbReference type="Rhea" id="RHEA:19669"/>
        <dbReference type="ChEBI" id="CHEBI:15377"/>
        <dbReference type="ChEBI" id="CHEBI:15378"/>
        <dbReference type="ChEBI" id="CHEBI:37565"/>
        <dbReference type="ChEBI" id="CHEBI:43474"/>
        <dbReference type="ChEBI" id="CHEBI:58189"/>
    </reaction>
    <physiologicalReaction direction="left-to-right" evidence="6">
        <dbReference type="Rhea" id="RHEA:19670"/>
    </physiologicalReaction>
</comment>
<keyword evidence="1" id="KW-0547">Nucleotide-binding</keyword>
<dbReference type="PANTHER" id="PTHR43603">
    <property type="entry name" value="COBW DOMAIN-CONTAINING PROTEIN DDB_G0274527"/>
    <property type="match status" value="1"/>
</dbReference>
<evidence type="ECO:0000256" key="2">
    <source>
        <dbReference type="ARBA" id="ARBA00022801"/>
    </source>
</evidence>
<dbReference type="AlphaFoldDB" id="A0A521EXH0"/>
<dbReference type="InterPro" id="IPR036627">
    <property type="entry name" value="CobW-likC_sf"/>
</dbReference>
<accession>A0A521EXH0</accession>
<feature type="domain" description="CobW C-terminal" evidence="7">
    <location>
        <begin position="283"/>
        <end position="402"/>
    </location>
</feature>
<evidence type="ECO:0000256" key="5">
    <source>
        <dbReference type="ARBA" id="ARBA00045658"/>
    </source>
</evidence>
<proteinExistence type="inferred from homology"/>
<dbReference type="GO" id="GO:0016787">
    <property type="term" value="F:hydrolase activity"/>
    <property type="evidence" value="ECO:0007669"/>
    <property type="project" value="UniProtKB-KW"/>
</dbReference>
<name>A0A521EXH0_9SPHI</name>
<dbReference type="GO" id="GO:0000166">
    <property type="term" value="F:nucleotide binding"/>
    <property type="evidence" value="ECO:0007669"/>
    <property type="project" value="UniProtKB-KW"/>
</dbReference>
<protein>
    <submittedName>
        <fullName evidence="8">GTPase, G3E family</fullName>
    </submittedName>
</protein>
<dbReference type="InterPro" id="IPR051927">
    <property type="entry name" value="Zn_Chap_cDPG_Synth"/>
</dbReference>
<organism evidence="8 9">
    <name type="scientific">Pedobacter westerhofensis</name>
    <dbReference type="NCBI Taxonomy" id="425512"/>
    <lineage>
        <taxon>Bacteria</taxon>
        <taxon>Pseudomonadati</taxon>
        <taxon>Bacteroidota</taxon>
        <taxon>Sphingobacteriia</taxon>
        <taxon>Sphingobacteriales</taxon>
        <taxon>Sphingobacteriaceae</taxon>
        <taxon>Pedobacter</taxon>
    </lineage>
</organism>